<comment type="caution">
    <text evidence="1">The sequence shown here is derived from an EMBL/GenBank/DDBJ whole genome shotgun (WGS) entry which is preliminary data.</text>
</comment>
<name>A0A8J2TX47_9MICO</name>
<proteinExistence type="predicted"/>
<evidence type="ECO:0000313" key="2">
    <source>
        <dbReference type="Proteomes" id="UP000616114"/>
    </source>
</evidence>
<accession>A0A8J2TX47</accession>
<reference evidence="1" key="1">
    <citation type="journal article" date="2014" name="Int. J. Syst. Evol. Microbiol.">
        <title>Complete genome sequence of Corynebacterium casei LMG S-19264T (=DSM 44701T), isolated from a smear-ripened cheese.</title>
        <authorList>
            <consortium name="US DOE Joint Genome Institute (JGI-PGF)"/>
            <person name="Walter F."/>
            <person name="Albersmeier A."/>
            <person name="Kalinowski J."/>
            <person name="Ruckert C."/>
        </authorList>
    </citation>
    <scope>NUCLEOTIDE SEQUENCE</scope>
    <source>
        <strain evidence="1">CGMCC 1.12785</strain>
    </source>
</reference>
<evidence type="ECO:0000313" key="1">
    <source>
        <dbReference type="EMBL" id="GGA11037.1"/>
    </source>
</evidence>
<dbReference type="Proteomes" id="UP000616114">
    <property type="component" value="Unassembled WGS sequence"/>
</dbReference>
<sequence>MSALSSIAAEAMRVADETRHVCSTYDGDGFRWSAQWLNGERSWSPISGDDLARLTRGPR</sequence>
<gene>
    <name evidence="1" type="ORF">GCM10011333_12360</name>
</gene>
<keyword evidence="2" id="KW-1185">Reference proteome</keyword>
<dbReference type="AlphaFoldDB" id="A0A8J2TX47"/>
<protein>
    <submittedName>
        <fullName evidence="1">Uncharacterized protein</fullName>
    </submittedName>
</protein>
<organism evidence="1 2">
    <name type="scientific">Sediminivirga luteola</name>
    <dbReference type="NCBI Taxonomy" id="1774748"/>
    <lineage>
        <taxon>Bacteria</taxon>
        <taxon>Bacillati</taxon>
        <taxon>Actinomycetota</taxon>
        <taxon>Actinomycetes</taxon>
        <taxon>Micrococcales</taxon>
        <taxon>Brevibacteriaceae</taxon>
        <taxon>Sediminivirga</taxon>
    </lineage>
</organism>
<dbReference type="EMBL" id="BMFY01000004">
    <property type="protein sequence ID" value="GGA11037.1"/>
    <property type="molecule type" value="Genomic_DNA"/>
</dbReference>
<reference evidence="1" key="2">
    <citation type="submission" date="2020-09" db="EMBL/GenBank/DDBJ databases">
        <authorList>
            <person name="Sun Q."/>
            <person name="Zhou Y."/>
        </authorList>
    </citation>
    <scope>NUCLEOTIDE SEQUENCE</scope>
    <source>
        <strain evidence="1">CGMCC 1.12785</strain>
    </source>
</reference>